<dbReference type="Gene3D" id="3.40.50.2000">
    <property type="entry name" value="Glycogen Phosphorylase B"/>
    <property type="match status" value="2"/>
</dbReference>
<dbReference type="Pfam" id="PF00534">
    <property type="entry name" value="Glycos_transf_1"/>
    <property type="match status" value="1"/>
</dbReference>
<proteinExistence type="predicted"/>
<dbReference type="EMBL" id="CP000697">
    <property type="protein sequence ID" value="ABQ29433.1"/>
    <property type="molecule type" value="Genomic_DNA"/>
</dbReference>
<dbReference type="KEGG" id="acr:Acry_0205"/>
<keyword evidence="4" id="KW-0808">Transferase</keyword>
<evidence type="ECO:0000259" key="3">
    <source>
        <dbReference type="Pfam" id="PF13439"/>
    </source>
</evidence>
<dbReference type="Proteomes" id="UP000000245">
    <property type="component" value="Chromosome"/>
</dbReference>
<dbReference type="SUPFAM" id="SSF53756">
    <property type="entry name" value="UDP-Glycosyltransferase/glycogen phosphorylase"/>
    <property type="match status" value="1"/>
</dbReference>
<dbReference type="InterPro" id="IPR001296">
    <property type="entry name" value="Glyco_trans_1"/>
</dbReference>
<protein>
    <submittedName>
        <fullName evidence="4">Glycosyl transferase, group 1</fullName>
    </submittedName>
</protein>
<evidence type="ECO:0000256" key="1">
    <source>
        <dbReference type="SAM" id="MobiDB-lite"/>
    </source>
</evidence>
<name>A5FV01_ACICJ</name>
<dbReference type="AlphaFoldDB" id="A5FV01"/>
<gene>
    <name evidence="4" type="ordered locus">Acry_0205</name>
</gene>
<feature type="domain" description="Glycosyl transferase family 1" evidence="2">
    <location>
        <begin position="235"/>
        <end position="403"/>
    </location>
</feature>
<dbReference type="STRING" id="349163.Acry_0205"/>
<reference evidence="4 5" key="1">
    <citation type="submission" date="2007-05" db="EMBL/GenBank/DDBJ databases">
        <title>Complete sequence of chromosome of Acidiphilium cryptum JF-5.</title>
        <authorList>
            <consortium name="US DOE Joint Genome Institute"/>
            <person name="Copeland A."/>
            <person name="Lucas S."/>
            <person name="Lapidus A."/>
            <person name="Barry K."/>
            <person name="Detter J.C."/>
            <person name="Glavina del Rio T."/>
            <person name="Hammon N."/>
            <person name="Israni S."/>
            <person name="Dalin E."/>
            <person name="Tice H."/>
            <person name="Pitluck S."/>
            <person name="Sims D."/>
            <person name="Brettin T."/>
            <person name="Bruce D."/>
            <person name="Han C."/>
            <person name="Schmutz J."/>
            <person name="Larimer F."/>
            <person name="Land M."/>
            <person name="Hauser L."/>
            <person name="Kyrpides N."/>
            <person name="Kim E."/>
            <person name="Magnuson T."/>
            <person name="Richardson P."/>
        </authorList>
    </citation>
    <scope>NUCLEOTIDE SEQUENCE [LARGE SCALE GENOMIC DNA]</scope>
    <source>
        <strain evidence="4 5">JF-5</strain>
    </source>
</reference>
<dbReference type="PANTHER" id="PTHR45947">
    <property type="entry name" value="SULFOQUINOVOSYL TRANSFERASE SQD2"/>
    <property type="match status" value="1"/>
</dbReference>
<dbReference type="InterPro" id="IPR028098">
    <property type="entry name" value="Glyco_trans_4-like_N"/>
</dbReference>
<dbReference type="eggNOG" id="COG0438">
    <property type="taxonomic scope" value="Bacteria"/>
</dbReference>
<dbReference type="InterPro" id="IPR050194">
    <property type="entry name" value="Glycosyltransferase_grp1"/>
</dbReference>
<evidence type="ECO:0000259" key="2">
    <source>
        <dbReference type="Pfam" id="PF00534"/>
    </source>
</evidence>
<feature type="domain" description="Glycosyltransferase subfamily 4-like N-terminal" evidence="3">
    <location>
        <begin position="130"/>
        <end position="226"/>
    </location>
</feature>
<feature type="region of interest" description="Disordered" evidence="1">
    <location>
        <begin position="430"/>
        <end position="454"/>
    </location>
</feature>
<dbReference type="RefSeq" id="WP_007422018.1">
    <property type="nucleotide sequence ID" value="NC_009484.1"/>
</dbReference>
<evidence type="ECO:0000313" key="5">
    <source>
        <dbReference type="Proteomes" id="UP000000245"/>
    </source>
</evidence>
<evidence type="ECO:0000313" key="4">
    <source>
        <dbReference type="EMBL" id="ABQ29433.1"/>
    </source>
</evidence>
<dbReference type="PANTHER" id="PTHR45947:SF14">
    <property type="entry name" value="SLL1723 PROTEIN"/>
    <property type="match status" value="1"/>
</dbReference>
<keyword evidence="5" id="KW-1185">Reference proteome</keyword>
<accession>A5FV01</accession>
<dbReference type="HOGENOM" id="CLU_009583_14_2_5"/>
<organism evidence="4 5">
    <name type="scientific">Acidiphilium cryptum (strain JF-5)</name>
    <dbReference type="NCBI Taxonomy" id="349163"/>
    <lineage>
        <taxon>Bacteria</taxon>
        <taxon>Pseudomonadati</taxon>
        <taxon>Pseudomonadota</taxon>
        <taxon>Alphaproteobacteria</taxon>
        <taxon>Acetobacterales</taxon>
        <taxon>Acidocellaceae</taxon>
        <taxon>Acidiphilium</taxon>
    </lineage>
</organism>
<sequence>MPAFAYLDLAGEPDLADAPIAYVMKRYPRLTETFILNEIRAMERLGTKLHIVSLLPPEPPPHHPMVAEVEAPLHPVPAASARAGRREIAHAHARAIAAAPLRYLGAVARAALWCTRSPTPLSVWKQFLRGGVIATLCRTHGIRHIHAHFANAPAASAWFASMMTGLPFSFTAHAKDLYLTPPEVIRKRGQAARFVATCTGYNVRYLASLLGDQADKIHLVYHGIDLGLFGARKVAEAKPAEGRLILSVGRLVPKKGHDDLIAACALLRDRGIAFRCRIVGEGPLRAELQAQITASGLEGIVTLDGAMTHADLITLYGTADAFALAPRITEDGDRDGIPNVIAEAMAIGVPVVSTSVSGIPELVRDGETGRLVPPRDPAALATAIEATLADRAQARRLAAAGRARLEGEFDLWKTTRRLHALFGCAECEEAPPKGGSRFRAEGLAAQPSLAEVAP</sequence>
<dbReference type="Pfam" id="PF13439">
    <property type="entry name" value="Glyco_transf_4"/>
    <property type="match status" value="1"/>
</dbReference>
<dbReference type="CAZy" id="GT4">
    <property type="family name" value="Glycosyltransferase Family 4"/>
</dbReference>
<dbReference type="GO" id="GO:0016757">
    <property type="term" value="F:glycosyltransferase activity"/>
    <property type="evidence" value="ECO:0007669"/>
    <property type="project" value="InterPro"/>
</dbReference>